<reference evidence="2" key="2">
    <citation type="journal article" date="2018" name="BMC Genomics">
        <title>Genomic insights into host adaptation between the wheat stripe rust pathogen (Puccinia striiformis f. sp. tritici) and the barley stripe rust pathogen (Puccinia striiformis f. sp. hordei).</title>
        <authorList>
            <person name="Xia C."/>
            <person name="Wang M."/>
            <person name="Yin C."/>
            <person name="Cornejo O.E."/>
            <person name="Hulbert S.H."/>
            <person name="Chen X."/>
        </authorList>
    </citation>
    <scope>NUCLEOTIDE SEQUENCE [LARGE SCALE GENOMIC DNA]</scope>
    <source>
        <strain evidence="2">93TX-2</strain>
    </source>
</reference>
<sequence length="60" mass="6423">MPASYADAAGALIDFPITPTLVIVMAVEKAGLRFKDMAKIKINEASWVVVELLQCQTVGS</sequence>
<dbReference type="Proteomes" id="UP000238274">
    <property type="component" value="Unassembled WGS sequence"/>
</dbReference>
<evidence type="ECO:0000313" key="2">
    <source>
        <dbReference type="Proteomes" id="UP000238274"/>
    </source>
</evidence>
<evidence type="ECO:0000313" key="1">
    <source>
        <dbReference type="EMBL" id="POW19481.1"/>
    </source>
</evidence>
<name>A0A2S4WCK4_9BASI</name>
<reference evidence="2" key="3">
    <citation type="journal article" date="2018" name="Mol. Plant Microbe Interact.">
        <title>Genome sequence resources for the wheat stripe rust pathogen (Puccinia striiformis f. sp. tritici) and the barley stripe rust pathogen (Puccinia striiformis f. sp. hordei).</title>
        <authorList>
            <person name="Xia C."/>
            <person name="Wang M."/>
            <person name="Yin C."/>
            <person name="Cornejo O.E."/>
            <person name="Hulbert S.H."/>
            <person name="Chen X."/>
        </authorList>
    </citation>
    <scope>NUCLEOTIDE SEQUENCE [LARGE SCALE GENOMIC DNA]</scope>
    <source>
        <strain evidence="2">93TX-2</strain>
    </source>
</reference>
<protein>
    <submittedName>
        <fullName evidence="1">Uncharacterized protein</fullName>
    </submittedName>
</protein>
<dbReference type="AlphaFoldDB" id="A0A2S4WCK4"/>
<gene>
    <name evidence="1" type="ORF">PSHT_04625</name>
</gene>
<comment type="caution">
    <text evidence="1">The sequence shown here is derived from an EMBL/GenBank/DDBJ whole genome shotgun (WGS) entry which is preliminary data.</text>
</comment>
<dbReference type="OrthoDB" id="5404651at2759"/>
<dbReference type="EMBL" id="PKSM01000048">
    <property type="protein sequence ID" value="POW19481.1"/>
    <property type="molecule type" value="Genomic_DNA"/>
</dbReference>
<proteinExistence type="predicted"/>
<keyword evidence="2" id="KW-1185">Reference proteome</keyword>
<organism evidence="1 2">
    <name type="scientific">Puccinia striiformis</name>
    <dbReference type="NCBI Taxonomy" id="27350"/>
    <lineage>
        <taxon>Eukaryota</taxon>
        <taxon>Fungi</taxon>
        <taxon>Dikarya</taxon>
        <taxon>Basidiomycota</taxon>
        <taxon>Pucciniomycotina</taxon>
        <taxon>Pucciniomycetes</taxon>
        <taxon>Pucciniales</taxon>
        <taxon>Pucciniaceae</taxon>
        <taxon>Puccinia</taxon>
    </lineage>
</organism>
<dbReference type="VEuPathDB" id="FungiDB:PSHT_04625"/>
<accession>A0A2S4WCK4</accession>
<reference evidence="1 2" key="1">
    <citation type="submission" date="2017-12" db="EMBL/GenBank/DDBJ databases">
        <title>Gene loss provides genomic basis for host adaptation in cereal stripe rust fungi.</title>
        <authorList>
            <person name="Xia C."/>
        </authorList>
    </citation>
    <scope>NUCLEOTIDE SEQUENCE [LARGE SCALE GENOMIC DNA]</scope>
    <source>
        <strain evidence="1 2">93TX-2</strain>
    </source>
</reference>